<keyword evidence="1" id="KW-0472">Membrane</keyword>
<dbReference type="Proteomes" id="UP000235081">
    <property type="component" value="Unassembled WGS sequence"/>
</dbReference>
<dbReference type="AlphaFoldDB" id="A0A2N6LMD9"/>
<protein>
    <submittedName>
        <fullName evidence="2">Prepilin-type cleavage/methylation domain-containing protein</fullName>
    </submittedName>
</protein>
<accession>A0A2N6LMD9</accession>
<dbReference type="EMBL" id="NMQE01000100">
    <property type="protein sequence ID" value="PMB26381.1"/>
    <property type="molecule type" value="Genomic_DNA"/>
</dbReference>
<evidence type="ECO:0000313" key="3">
    <source>
        <dbReference type="Proteomes" id="UP000235081"/>
    </source>
</evidence>
<evidence type="ECO:0000256" key="1">
    <source>
        <dbReference type="SAM" id="Phobius"/>
    </source>
</evidence>
<feature type="transmembrane region" description="Helical" evidence="1">
    <location>
        <begin position="20"/>
        <end position="43"/>
    </location>
</feature>
<gene>
    <name evidence="2" type="ORF">CEN46_03950</name>
</gene>
<dbReference type="NCBIfam" id="NF038303">
    <property type="entry name" value="EPS_HpsB"/>
    <property type="match status" value="1"/>
</dbReference>
<comment type="caution">
    <text evidence="2">The sequence shown here is derived from an EMBL/GenBank/DDBJ whole genome shotgun (WGS) entry which is preliminary data.</text>
</comment>
<keyword evidence="1" id="KW-1133">Transmembrane helix</keyword>
<organism evidence="2 3">
    <name type="scientific">Fischerella thermalis CCMEE 5318</name>
    <dbReference type="NCBI Taxonomy" id="2019666"/>
    <lineage>
        <taxon>Bacteria</taxon>
        <taxon>Bacillati</taxon>
        <taxon>Cyanobacteriota</taxon>
        <taxon>Cyanophyceae</taxon>
        <taxon>Nostocales</taxon>
        <taxon>Hapalosiphonaceae</taxon>
        <taxon>Fischerella</taxon>
    </lineage>
</organism>
<sequence>MKLHLLRKSLSQSCESGFTIIDSLVALIVAAILLAAIAPVLVLSTATRVQSRRVELATQAAKTYIDGVRTNTIADPPATNPITTTPAQYGVPTAGSLTCNTANNYCSSPSADLYCVDSDGDSKCTNTSVKDLIIQAFRYNSSSSDANNGYSLALRVYRADGFKGSDALKKSTKQNTFTGGIGDRKTPLIEMTTEITKSQTSYSSLCQRLGGCQQ</sequence>
<name>A0A2N6LMD9_9CYAN</name>
<reference evidence="2 3" key="1">
    <citation type="submission" date="2017-07" db="EMBL/GenBank/DDBJ databases">
        <title>Genomes of Fischerella (Mastigocladus) sp. strains.</title>
        <authorList>
            <person name="Miller S.R."/>
        </authorList>
    </citation>
    <scope>NUCLEOTIDE SEQUENCE [LARGE SCALE GENOMIC DNA]</scope>
    <source>
        <strain evidence="2 3">CCMEE 5318</strain>
    </source>
</reference>
<proteinExistence type="predicted"/>
<keyword evidence="1" id="KW-0812">Transmembrane</keyword>
<evidence type="ECO:0000313" key="2">
    <source>
        <dbReference type="EMBL" id="PMB26381.1"/>
    </source>
</evidence>